<keyword evidence="3 11" id="KW-0812">Transmembrane</keyword>
<evidence type="ECO:0000256" key="6">
    <source>
        <dbReference type="ARBA" id="ARBA00023040"/>
    </source>
</evidence>
<keyword evidence="10" id="KW-0807">Transducer</keyword>
<evidence type="ECO:0000259" key="12">
    <source>
        <dbReference type="PROSITE" id="PS50259"/>
    </source>
</evidence>
<feature type="transmembrane region" description="Helical" evidence="11">
    <location>
        <begin position="751"/>
        <end position="771"/>
    </location>
</feature>
<dbReference type="PROSITE" id="PS00981">
    <property type="entry name" value="G_PROTEIN_RECEP_F3_3"/>
    <property type="match status" value="1"/>
</dbReference>
<dbReference type="PANTHER" id="PTHR24061">
    <property type="entry name" value="CALCIUM-SENSING RECEPTOR-RELATED"/>
    <property type="match status" value="1"/>
</dbReference>
<dbReference type="CDD" id="cd15283">
    <property type="entry name" value="7tmC_V2R_pheromone"/>
    <property type="match status" value="1"/>
</dbReference>
<keyword evidence="7 11" id="KW-0472">Membrane</keyword>
<dbReference type="PANTHER" id="PTHR24061:SF599">
    <property type="entry name" value="G-PROTEIN COUPLED RECEPTORS FAMILY 3 PROFILE DOMAIN-CONTAINING PROTEIN"/>
    <property type="match status" value="1"/>
</dbReference>
<evidence type="ECO:0000256" key="4">
    <source>
        <dbReference type="ARBA" id="ARBA00022729"/>
    </source>
</evidence>
<evidence type="ECO:0000256" key="7">
    <source>
        <dbReference type="ARBA" id="ARBA00023136"/>
    </source>
</evidence>
<dbReference type="InterPro" id="IPR038550">
    <property type="entry name" value="GPCR_3_9-Cys_sf"/>
</dbReference>
<keyword evidence="8" id="KW-0675">Receptor</keyword>
<dbReference type="Proteomes" id="UP000694871">
    <property type="component" value="Unplaced"/>
</dbReference>
<accession>A0ABM1JZF6</accession>
<evidence type="ECO:0000313" key="14">
    <source>
        <dbReference type="RefSeq" id="XP_015266843.1"/>
    </source>
</evidence>
<dbReference type="RefSeq" id="XP_015266843.1">
    <property type="nucleotide sequence ID" value="XM_015411357.1"/>
</dbReference>
<evidence type="ECO:0000256" key="2">
    <source>
        <dbReference type="ARBA" id="ARBA00022475"/>
    </source>
</evidence>
<feature type="domain" description="G-protein coupled receptors family 3 profile" evidence="12">
    <location>
        <begin position="557"/>
        <end position="821"/>
    </location>
</feature>
<dbReference type="InterPro" id="IPR000068">
    <property type="entry name" value="GPCR_3_Ca_sens_rcpt-rel"/>
</dbReference>
<keyword evidence="13" id="KW-1185">Reference proteome</keyword>
<dbReference type="PRINTS" id="PR00248">
    <property type="entry name" value="GPCRMGR"/>
</dbReference>
<gene>
    <name evidence="14" type="primary">LOC107110558</name>
</gene>
<dbReference type="PROSITE" id="PS50259">
    <property type="entry name" value="G_PROTEIN_RECEP_F3_4"/>
    <property type="match status" value="1"/>
</dbReference>
<dbReference type="InterPro" id="IPR000337">
    <property type="entry name" value="GPCR_3"/>
</dbReference>
<keyword evidence="4" id="KW-0732">Signal</keyword>
<evidence type="ECO:0000256" key="8">
    <source>
        <dbReference type="ARBA" id="ARBA00023170"/>
    </source>
</evidence>
<dbReference type="InterPro" id="IPR011500">
    <property type="entry name" value="GPCR_3_9-Cys_dom"/>
</dbReference>
<reference evidence="14" key="1">
    <citation type="submission" date="2025-08" db="UniProtKB">
        <authorList>
            <consortium name="RefSeq"/>
        </authorList>
    </citation>
    <scope>IDENTIFICATION</scope>
</reference>
<evidence type="ECO:0000256" key="5">
    <source>
        <dbReference type="ARBA" id="ARBA00022989"/>
    </source>
</evidence>
<organism evidence="13 14">
    <name type="scientific">Gekko japonicus</name>
    <name type="common">Schlegel's Japanese gecko</name>
    <dbReference type="NCBI Taxonomy" id="146911"/>
    <lineage>
        <taxon>Eukaryota</taxon>
        <taxon>Metazoa</taxon>
        <taxon>Chordata</taxon>
        <taxon>Craniata</taxon>
        <taxon>Vertebrata</taxon>
        <taxon>Euteleostomi</taxon>
        <taxon>Lepidosauria</taxon>
        <taxon>Squamata</taxon>
        <taxon>Bifurcata</taxon>
        <taxon>Gekkota</taxon>
        <taxon>Gekkonidae</taxon>
        <taxon>Gekkoninae</taxon>
        <taxon>Gekko</taxon>
    </lineage>
</organism>
<dbReference type="Gene3D" id="2.10.50.30">
    <property type="entry name" value="GPCR, family 3, nine cysteines domain"/>
    <property type="match status" value="1"/>
</dbReference>
<evidence type="ECO:0000256" key="9">
    <source>
        <dbReference type="ARBA" id="ARBA00023180"/>
    </source>
</evidence>
<feature type="transmembrane region" description="Helical" evidence="11">
    <location>
        <begin position="716"/>
        <end position="739"/>
    </location>
</feature>
<feature type="transmembrane region" description="Helical" evidence="11">
    <location>
        <begin position="557"/>
        <end position="580"/>
    </location>
</feature>
<feature type="transmembrane region" description="Helical" evidence="11">
    <location>
        <begin position="783"/>
        <end position="806"/>
    </location>
</feature>
<sequence length="822" mass="92994">MVFKTPNNRLTLKMDLNKDGLSVPKNYQHNLALAFAVKELNENPNILPNITLGFHILNSYYLGRMTFKASLSLLSSQHRFVPNFKCDAQNNPIAVIGGLESETSANIATLLRIYKMPQLTYGSFSLIEGNTLLLDSIYQMVPNEATQYMTVIRLLHHFKWTWIVLIAADDDNGDTFLKILMPVLSENGICVNFTVRLPKQTYLQDGVEVFAKQREYFTVYFQTKANVCFLYGENSSVLSLRMLLFLGPFISFPPVHKVWLITCHWDFESLSFQRVWDIEAFHGAISFAVHSNQPPGFQTFLQSLSPSWAKGDGFIQNFWEQAFSCSLGNLDVHGDNKEMCTGDEKLDSIPKTLFEMSMTGHSYNVYNAVYAAAHVLHSIYIFRTGRRRMEEERTLGFQNVQSWQLHRFLRSIMFNNSAGDTVSFDENGELRVGFDITNWVTFPNGSFMRVKVGKLDLQAPQDEKLTIHDDQIVWHRTFNQGVPVSVCNENCWPGYSRKKKEGEKFCCYDCVPCPEGMISEKKDMDTCVKCPPDHYPNHHQNGCVPKYISFLSYKEPLGTLLATFAIFFSLVSVMVLGIFVKHQDSPIVKANNRNLTYILLISLVHCFLSSLLFIGQPGKATCLLRQTTFGIIFSIAISSVLAKTLTVVLAFMSTRPGSRMRPLVGKRLAYSVIFSCSLLQVGICVLWLSTSPPFPDRDMLSMNDKIILECNEGSTAMFYCVLGYMGFLATVGFVVAFFARKLPDTFNEAKFITFSLLLFCSVWLSFIPTYLSTKGKSMVAVEIFSILASGAGLLACIFSPKCYIIVLKPELNNKEILIKKKK</sequence>
<evidence type="ECO:0000256" key="1">
    <source>
        <dbReference type="ARBA" id="ARBA00004651"/>
    </source>
</evidence>
<feature type="transmembrane region" description="Helical" evidence="11">
    <location>
        <begin position="627"/>
        <end position="652"/>
    </location>
</feature>
<proteinExistence type="predicted"/>
<keyword evidence="5 11" id="KW-1133">Transmembrane helix</keyword>
<dbReference type="Gene3D" id="3.40.50.2300">
    <property type="match status" value="2"/>
</dbReference>
<dbReference type="Pfam" id="PF00003">
    <property type="entry name" value="7tm_3"/>
    <property type="match status" value="1"/>
</dbReference>
<feature type="transmembrane region" description="Helical" evidence="11">
    <location>
        <begin position="595"/>
        <end position="615"/>
    </location>
</feature>
<evidence type="ECO:0000313" key="13">
    <source>
        <dbReference type="Proteomes" id="UP000694871"/>
    </source>
</evidence>
<dbReference type="SUPFAM" id="SSF53822">
    <property type="entry name" value="Periplasmic binding protein-like I"/>
    <property type="match status" value="1"/>
</dbReference>
<dbReference type="InterPro" id="IPR017978">
    <property type="entry name" value="GPCR_3_C"/>
</dbReference>
<feature type="transmembrane region" description="Helical" evidence="11">
    <location>
        <begin position="668"/>
        <end position="689"/>
    </location>
</feature>
<dbReference type="GeneID" id="107110558"/>
<keyword evidence="9" id="KW-0325">Glycoprotein</keyword>
<protein>
    <submittedName>
        <fullName evidence="14">Vomeronasal type-2 receptor 26-like</fullName>
    </submittedName>
</protein>
<dbReference type="Pfam" id="PF01094">
    <property type="entry name" value="ANF_receptor"/>
    <property type="match status" value="1"/>
</dbReference>
<dbReference type="InterPro" id="IPR004073">
    <property type="entry name" value="GPCR_3_vmron_rcpt_2"/>
</dbReference>
<dbReference type="InterPro" id="IPR017979">
    <property type="entry name" value="GPCR_3_CS"/>
</dbReference>
<dbReference type="PRINTS" id="PR01535">
    <property type="entry name" value="VOMERONASL2R"/>
</dbReference>
<evidence type="ECO:0000256" key="3">
    <source>
        <dbReference type="ARBA" id="ARBA00022692"/>
    </source>
</evidence>
<keyword evidence="6" id="KW-0297">G-protein coupled receptor</keyword>
<dbReference type="InterPro" id="IPR028082">
    <property type="entry name" value="Peripla_BP_I"/>
</dbReference>
<comment type="subcellular location">
    <subcellularLocation>
        <location evidence="1">Cell membrane</location>
        <topology evidence="1">Multi-pass membrane protein</topology>
    </subcellularLocation>
</comment>
<dbReference type="Pfam" id="PF07562">
    <property type="entry name" value="NCD3G"/>
    <property type="match status" value="1"/>
</dbReference>
<evidence type="ECO:0000256" key="10">
    <source>
        <dbReference type="ARBA" id="ARBA00023224"/>
    </source>
</evidence>
<keyword evidence="2" id="KW-1003">Cell membrane</keyword>
<name>A0ABM1JZF6_GEKJA</name>
<evidence type="ECO:0000256" key="11">
    <source>
        <dbReference type="SAM" id="Phobius"/>
    </source>
</evidence>
<dbReference type="InterPro" id="IPR001828">
    <property type="entry name" value="ANF_lig-bd_rcpt"/>
</dbReference>